<dbReference type="InterPro" id="IPR008930">
    <property type="entry name" value="Terpenoid_cyclase/PrenylTrfase"/>
</dbReference>
<organism evidence="4 5">
    <name type="scientific">Luteolibacter rhizosphaerae</name>
    <dbReference type="NCBI Taxonomy" id="2989719"/>
    <lineage>
        <taxon>Bacteria</taxon>
        <taxon>Pseudomonadati</taxon>
        <taxon>Verrucomicrobiota</taxon>
        <taxon>Verrucomicrobiia</taxon>
        <taxon>Verrucomicrobiales</taxon>
        <taxon>Verrucomicrobiaceae</taxon>
        <taxon>Luteolibacter</taxon>
    </lineage>
</organism>
<dbReference type="PANTHER" id="PTHR40094">
    <property type="entry name" value="ALPHA-2-MACROGLOBULIN HOMOLOG"/>
    <property type="match status" value="1"/>
</dbReference>
<proteinExistence type="inferred from homology"/>
<gene>
    <name evidence="4" type="ORF">OJ996_22825</name>
</gene>
<dbReference type="InterPro" id="IPR041246">
    <property type="entry name" value="Bact_MG10"/>
</dbReference>
<reference evidence="4" key="1">
    <citation type="submission" date="2022-10" db="EMBL/GenBank/DDBJ databases">
        <title>Luteolibacter sp. GHJ8, whole genome shotgun sequencing project.</title>
        <authorList>
            <person name="Zhao G."/>
            <person name="Shen L."/>
        </authorList>
    </citation>
    <scope>NUCLEOTIDE SEQUENCE</scope>
    <source>
        <strain evidence="4">GHJ8</strain>
    </source>
</reference>
<dbReference type="InterPro" id="IPR051802">
    <property type="entry name" value="YfhM-like"/>
</dbReference>
<feature type="domain" description="Alpha-2-macroglobulin" evidence="3">
    <location>
        <begin position="1213"/>
        <end position="1305"/>
    </location>
</feature>
<dbReference type="InterPro" id="IPR002890">
    <property type="entry name" value="MG2"/>
</dbReference>
<dbReference type="EMBL" id="JAPDDR010000015">
    <property type="protein sequence ID" value="MCW1916440.1"/>
    <property type="molecule type" value="Genomic_DNA"/>
</dbReference>
<evidence type="ECO:0000256" key="2">
    <source>
        <dbReference type="SAM" id="MobiDB-lite"/>
    </source>
</evidence>
<dbReference type="Gene3D" id="2.60.40.1930">
    <property type="match status" value="1"/>
</dbReference>
<dbReference type="Pfam" id="PF00207">
    <property type="entry name" value="A2M"/>
    <property type="match status" value="1"/>
</dbReference>
<keyword evidence="5" id="KW-1185">Reference proteome</keyword>
<accession>A0ABT3G9F9</accession>
<evidence type="ECO:0000259" key="3">
    <source>
        <dbReference type="SMART" id="SM01360"/>
    </source>
</evidence>
<evidence type="ECO:0000256" key="1">
    <source>
        <dbReference type="ARBA" id="ARBA00010556"/>
    </source>
</evidence>
<sequence length="1973" mass="216813">MGITHAGPRDADWAKVEEARKQQQPKTAIELLGGIEEAAFADGAWAEGTRALSARIAQEAVIEGLASPVKKLEAAIDTAPEQARPALRALSARWLSAYFYQNRWRFMQRSTTAGPVGEDIESWDLAKILGEVDSRFQRSLAEAEALKKVSAADFAEILTNGALGDGVRPTMYDFLAHAALEFYSAEEVAVSRPVGDFEIPAASAVFGTPEEFLAWNPQIADASTPKARALKILKDLLSFHQADADKTAFLAADLERLRWAAGAAAVEGRDARREQALQRFIEVNASHPLSAWARVDLAELLQANKKTKEAHAILKVGAEAFPESPFGKLCTNGIKLLEQRGLSLATESHWTPAGEEIRVDHRNLKRVWFRLYSADFKADKESLEQDPGLNPPPGEPVRAWDSALPDDGDFTERTTRFPAPADLAPGYYVLRASAREDFAEGDNVLASAGIHVTPLAVLVRSMEGQGLEGNVVDAVTGAPQDGVEIEVLTIDPENQNNRDPQLKRFGAKSDKDGYFKIGNRVTQRYIVIASRGKERAVSRSWAQGYFGGNERVTSPVVLFTDRAIYRPGQTVHFKGIWCEINPAGGKYRVLPNRAASIVVRDPNGKEVAKIAVKTNERGSFSGTFTAPEGSVLGRCSISVPEAPHGYGASILVEEYKRPKFFTEVDAPSDPAALGKPVRVKVRAEAYTGAPIDGGKLAWRVTRTARLPLWMRWCWWAPPISSEAEEIAHGTAETDASGAVIIEFMAKADLSIQENVEPVFDFTVVADVTDGNGETRSATRMVSVAYTTLKADLTSPEWLEAGKELEFGVRTASHDGEGRPATGVLKIHRLKEPASCPRPENNVDQYRGVLLGGDDSESGINPDKWEPGELVAELPVETDKEGKGSVKRALDAGIYRLIYETKDANGKKVAAMLGIQVIATEAADFPTMVPFYTGMPAAAVEPGGEAVLVWGSGHETARACIEWRVAGKLLKREFSAAGRTQQAFHFPIVESYRGGISVRVWQVTRNRLHAYQGVVDVPWSNKTLKLRWEHLVSKLEPGAKETWTAVIEGAGGEAAVAEMMGTLYDASLDAFAPHAFRDFSSFFRREWDYVSAWHFGSSAQMLQAHTGFTHPDLFSPGELFRRFKPEVELAHWGPRTRFGRGFGGGRTMARTQLGMDAFADAAPMEGAPAAAPAPILAEQAGGVSAAKAAEPGQAAAPPNVDLGQVTARANLQETAFFFPDLVSGEDGKVRMSFTMPEALTKWRFLGLAHDKDLRSGLLEGETVTAKDLMVQPNPPRFLREGDELWFSVKISNQSDKVQEGVARLTLADAATEADKSAAMGIAAPEQAFSVPAKESRTLKWRVVVPDGAGFLRYKAVASAGSISDGEEGWLPIIPRRILVTESLALPVRDAGKKEFEFTKLLQSGGSDSLENRFLHVQVVSQPAWYAVMSLPYLMEFPHECAEQTFNRYYANALARSIATSDPKIRRVFEQWKAGGKALDSPLLKNQDLKGILLDETPWLAEAKSESEARRKVGLLFDDNQLGRELEKALAKLAAMQHGDGLWPWFPGGRGDEYISLYISTGFARLRALGVETDVTPALKALEAIDAGITDRYQELLKNKQLDNNNLDSRIALYLYTRSFFLKDKALKAEDKVAFDYFAGQARKHWTGLGSRMSKAHAALALHRLGDKEVPKLVTRSLKEHAKIEGELGMYWKDSQGEGWWWWQAPIETQAMMIEAFRDIDQDEKAVEDCQVWLIKQKQVQDWKTTKATADAVYSLLRGGRNLLGSDALLKISLGGAEVKPESVEAGTGFYESRFTESAVKPELGKIEVEKTDKGVSWASVHWQYLEDMAKITPHDGTPLHLEKSLFVRKNSDKGSVLVPLEGAVKVGDELVTRVVLKNDRAMEYVHLKDLRGSGTEPVNVLSGYRWQDGFGYYEVTRDTASHFFIDRLPPGTHVFETSVRVQHAGKYQTGIAEIRCMYAPEFNAHSASLPITVE</sequence>
<dbReference type="Pfam" id="PF17973">
    <property type="entry name" value="bMG10"/>
    <property type="match status" value="1"/>
</dbReference>
<dbReference type="RefSeq" id="WP_264516016.1">
    <property type="nucleotide sequence ID" value="NZ_JAPDDR010000015.1"/>
</dbReference>
<evidence type="ECO:0000313" key="4">
    <source>
        <dbReference type="EMBL" id="MCW1916440.1"/>
    </source>
</evidence>
<dbReference type="SUPFAM" id="SSF48239">
    <property type="entry name" value="Terpenoid cyclases/Protein prenyltransferases"/>
    <property type="match status" value="1"/>
</dbReference>
<dbReference type="InterPro" id="IPR001599">
    <property type="entry name" value="Macroglobln_a2"/>
</dbReference>
<name>A0ABT3G9F9_9BACT</name>
<dbReference type="Pfam" id="PF01835">
    <property type="entry name" value="MG2"/>
    <property type="match status" value="1"/>
</dbReference>
<comment type="caution">
    <text evidence="4">The sequence shown here is derived from an EMBL/GenBank/DDBJ whole genome shotgun (WGS) entry which is preliminary data.</text>
</comment>
<feature type="region of interest" description="Disordered" evidence="2">
    <location>
        <begin position="381"/>
        <end position="418"/>
    </location>
</feature>
<dbReference type="Gene3D" id="1.50.10.20">
    <property type="match status" value="1"/>
</dbReference>
<dbReference type="SMART" id="SM01360">
    <property type="entry name" value="A2M"/>
    <property type="match status" value="1"/>
</dbReference>
<dbReference type="PANTHER" id="PTHR40094:SF1">
    <property type="entry name" value="UBIQUITIN DOMAIN-CONTAINING PROTEIN"/>
    <property type="match status" value="1"/>
</dbReference>
<evidence type="ECO:0000313" key="5">
    <source>
        <dbReference type="Proteomes" id="UP001165653"/>
    </source>
</evidence>
<protein>
    <submittedName>
        <fullName evidence="4">MG2 domain-containing protein</fullName>
    </submittedName>
</protein>
<dbReference type="Proteomes" id="UP001165653">
    <property type="component" value="Unassembled WGS sequence"/>
</dbReference>
<comment type="similarity">
    <text evidence="1">Belongs to the protease inhibitor I39 (alpha-2-macroglobulin) family. Bacterial alpha-2-macroglobulin subfamily.</text>
</comment>